<keyword evidence="2" id="KW-1185">Reference proteome</keyword>
<comment type="caution">
    <text evidence="1">The sequence shown here is derived from an EMBL/GenBank/DDBJ whole genome shotgun (WGS) entry which is preliminary data.</text>
</comment>
<name>A0ACC5R9J2_9HYPH</name>
<evidence type="ECO:0000313" key="2">
    <source>
        <dbReference type="Proteomes" id="UP000616151"/>
    </source>
</evidence>
<reference evidence="1" key="1">
    <citation type="submission" date="2021-01" db="EMBL/GenBank/DDBJ databases">
        <authorList>
            <person name="Sun Q."/>
        </authorList>
    </citation>
    <scope>NUCLEOTIDE SEQUENCE</scope>
    <source>
        <strain evidence="1">YIM B02566</strain>
    </source>
</reference>
<accession>A0ACC5R9J2</accession>
<dbReference type="EMBL" id="JAENHL010000008">
    <property type="protein sequence ID" value="MBK1869330.1"/>
    <property type="molecule type" value="Genomic_DNA"/>
</dbReference>
<evidence type="ECO:0000313" key="1">
    <source>
        <dbReference type="EMBL" id="MBK1869330.1"/>
    </source>
</evidence>
<sequence>MTDPTIRWFDDWYAIDEIAPGLYGIGEPNYYQINWNYLVVGEERALLFDTGPGVRDITPVVQSLTDKPVTALLSHLHFDHTGNFHRFADTALVDLPILRACEQGGLFHAPDEMFLGSIDGLNWTPMPIRQWWPIGHRIDLGGISLEILATPGHSPESVSVLDRKRSVLLAADFLYLGNLYGQIPGASLPDYLTAAEALATELSDDVLILGAHGKPLPDGTHIAPRLGRPDLGDLIAGLNAIRDRKMPPASQNPDRYRLNDRVALLAGPESYGIWR</sequence>
<organism evidence="1 2">
    <name type="scientific">Taklimakanibacter albus</name>
    <dbReference type="NCBI Taxonomy" id="2800327"/>
    <lineage>
        <taxon>Bacteria</taxon>
        <taxon>Pseudomonadati</taxon>
        <taxon>Pseudomonadota</taxon>
        <taxon>Alphaproteobacteria</taxon>
        <taxon>Hyphomicrobiales</taxon>
        <taxon>Aestuariivirgaceae</taxon>
        <taxon>Taklimakanibacter</taxon>
    </lineage>
</organism>
<dbReference type="Proteomes" id="UP000616151">
    <property type="component" value="Unassembled WGS sequence"/>
</dbReference>
<gene>
    <name evidence="1" type="ORF">JHL16_23420</name>
</gene>
<proteinExistence type="predicted"/>
<protein>
    <submittedName>
        <fullName evidence="1">MBL fold metallo-hydrolase</fullName>
    </submittedName>
</protein>